<sequence>MDRFKGQARLPKFAIPKKYDLNLTPDLSSCTFTGSVQISIDVVDDTEFLVLNAADLSIHENSVWFKNQRSGQVF</sequence>
<dbReference type="EMBL" id="JAUJYO010000022">
    <property type="protein sequence ID" value="KAK1282763.1"/>
    <property type="molecule type" value="Genomic_DNA"/>
</dbReference>
<gene>
    <name evidence="2" type="ORF">QJS10_CPB22g00752</name>
</gene>
<dbReference type="InterPro" id="IPR050344">
    <property type="entry name" value="Peptidase_M1_aminopeptidases"/>
</dbReference>
<dbReference type="GO" id="GO:0005737">
    <property type="term" value="C:cytoplasm"/>
    <property type="evidence" value="ECO:0007669"/>
    <property type="project" value="TreeGrafter"/>
</dbReference>
<dbReference type="GO" id="GO:0005615">
    <property type="term" value="C:extracellular space"/>
    <property type="evidence" value="ECO:0007669"/>
    <property type="project" value="TreeGrafter"/>
</dbReference>
<dbReference type="PANTHER" id="PTHR11533:SF174">
    <property type="entry name" value="PUROMYCIN-SENSITIVE AMINOPEPTIDASE-RELATED"/>
    <property type="match status" value="1"/>
</dbReference>
<comment type="caution">
    <text evidence="2">The sequence shown here is derived from an EMBL/GenBank/DDBJ whole genome shotgun (WGS) entry which is preliminary data.</text>
</comment>
<dbReference type="InterPro" id="IPR042097">
    <property type="entry name" value="Aminopeptidase_N-like_N_sf"/>
</dbReference>
<dbReference type="AlphaFoldDB" id="A0AAV9C103"/>
<reference evidence="2" key="1">
    <citation type="journal article" date="2023" name="Nat. Commun.">
        <title>Diploid and tetraploid genomes of Acorus and the evolution of monocots.</title>
        <authorList>
            <person name="Ma L."/>
            <person name="Liu K.W."/>
            <person name="Li Z."/>
            <person name="Hsiao Y.Y."/>
            <person name="Qi Y."/>
            <person name="Fu T."/>
            <person name="Tang G.D."/>
            <person name="Zhang D."/>
            <person name="Sun W.H."/>
            <person name="Liu D.K."/>
            <person name="Li Y."/>
            <person name="Chen G.Z."/>
            <person name="Liu X.D."/>
            <person name="Liao X.Y."/>
            <person name="Jiang Y.T."/>
            <person name="Yu X."/>
            <person name="Hao Y."/>
            <person name="Huang J."/>
            <person name="Zhao X.W."/>
            <person name="Ke S."/>
            <person name="Chen Y.Y."/>
            <person name="Wu W.L."/>
            <person name="Hsu J.L."/>
            <person name="Lin Y.F."/>
            <person name="Huang M.D."/>
            <person name="Li C.Y."/>
            <person name="Huang L."/>
            <person name="Wang Z.W."/>
            <person name="Zhao X."/>
            <person name="Zhong W.Y."/>
            <person name="Peng D.H."/>
            <person name="Ahmad S."/>
            <person name="Lan S."/>
            <person name="Zhang J.S."/>
            <person name="Tsai W.C."/>
            <person name="Van de Peer Y."/>
            <person name="Liu Z.J."/>
        </authorList>
    </citation>
    <scope>NUCLEOTIDE SEQUENCE</scope>
    <source>
        <strain evidence="2">CP</strain>
    </source>
</reference>
<dbReference type="Pfam" id="PF17900">
    <property type="entry name" value="Peptidase_M1_N"/>
    <property type="match status" value="1"/>
</dbReference>
<evidence type="ECO:0000313" key="3">
    <source>
        <dbReference type="Proteomes" id="UP001180020"/>
    </source>
</evidence>
<dbReference type="InterPro" id="IPR045357">
    <property type="entry name" value="Aminopeptidase_N-like_N"/>
</dbReference>
<dbReference type="GO" id="GO:0043171">
    <property type="term" value="P:peptide catabolic process"/>
    <property type="evidence" value="ECO:0007669"/>
    <property type="project" value="TreeGrafter"/>
</dbReference>
<keyword evidence="3" id="KW-1185">Reference proteome</keyword>
<dbReference type="GO" id="GO:0016020">
    <property type="term" value="C:membrane"/>
    <property type="evidence" value="ECO:0007669"/>
    <property type="project" value="TreeGrafter"/>
</dbReference>
<dbReference type="Gene3D" id="2.60.40.1730">
    <property type="entry name" value="tricorn interacting facor f3 domain"/>
    <property type="match status" value="1"/>
</dbReference>
<dbReference type="Proteomes" id="UP001180020">
    <property type="component" value="Unassembled WGS sequence"/>
</dbReference>
<dbReference type="GO" id="GO:0070006">
    <property type="term" value="F:metalloaminopeptidase activity"/>
    <property type="evidence" value="ECO:0007669"/>
    <property type="project" value="TreeGrafter"/>
</dbReference>
<dbReference type="GO" id="GO:0008270">
    <property type="term" value="F:zinc ion binding"/>
    <property type="evidence" value="ECO:0007669"/>
    <property type="project" value="TreeGrafter"/>
</dbReference>
<evidence type="ECO:0000313" key="2">
    <source>
        <dbReference type="EMBL" id="KAK1282763.1"/>
    </source>
</evidence>
<protein>
    <recommendedName>
        <fullName evidence="1">Aminopeptidase N-like N-terminal domain-containing protein</fullName>
    </recommendedName>
</protein>
<dbReference type="GO" id="GO:0006508">
    <property type="term" value="P:proteolysis"/>
    <property type="evidence" value="ECO:0007669"/>
    <property type="project" value="TreeGrafter"/>
</dbReference>
<accession>A0AAV9C103</accession>
<dbReference type="PANTHER" id="PTHR11533">
    <property type="entry name" value="PROTEASE M1 ZINC METALLOPROTEASE"/>
    <property type="match status" value="1"/>
</dbReference>
<organism evidence="2 3">
    <name type="scientific">Acorus calamus</name>
    <name type="common">Sweet flag</name>
    <dbReference type="NCBI Taxonomy" id="4465"/>
    <lineage>
        <taxon>Eukaryota</taxon>
        <taxon>Viridiplantae</taxon>
        <taxon>Streptophyta</taxon>
        <taxon>Embryophyta</taxon>
        <taxon>Tracheophyta</taxon>
        <taxon>Spermatophyta</taxon>
        <taxon>Magnoliopsida</taxon>
        <taxon>Liliopsida</taxon>
        <taxon>Acoraceae</taxon>
        <taxon>Acorus</taxon>
    </lineage>
</organism>
<evidence type="ECO:0000259" key="1">
    <source>
        <dbReference type="Pfam" id="PF17900"/>
    </source>
</evidence>
<name>A0AAV9C103_ACOCL</name>
<dbReference type="GO" id="GO:0042277">
    <property type="term" value="F:peptide binding"/>
    <property type="evidence" value="ECO:0007669"/>
    <property type="project" value="TreeGrafter"/>
</dbReference>
<reference evidence="2" key="2">
    <citation type="submission" date="2023-06" db="EMBL/GenBank/DDBJ databases">
        <authorList>
            <person name="Ma L."/>
            <person name="Liu K.-W."/>
            <person name="Li Z."/>
            <person name="Hsiao Y.-Y."/>
            <person name="Qi Y."/>
            <person name="Fu T."/>
            <person name="Tang G."/>
            <person name="Zhang D."/>
            <person name="Sun W.-H."/>
            <person name="Liu D.-K."/>
            <person name="Li Y."/>
            <person name="Chen G.-Z."/>
            <person name="Liu X.-D."/>
            <person name="Liao X.-Y."/>
            <person name="Jiang Y.-T."/>
            <person name="Yu X."/>
            <person name="Hao Y."/>
            <person name="Huang J."/>
            <person name="Zhao X.-W."/>
            <person name="Ke S."/>
            <person name="Chen Y.-Y."/>
            <person name="Wu W.-L."/>
            <person name="Hsu J.-L."/>
            <person name="Lin Y.-F."/>
            <person name="Huang M.-D."/>
            <person name="Li C.-Y."/>
            <person name="Huang L."/>
            <person name="Wang Z.-W."/>
            <person name="Zhao X."/>
            <person name="Zhong W.-Y."/>
            <person name="Peng D.-H."/>
            <person name="Ahmad S."/>
            <person name="Lan S."/>
            <person name="Zhang J.-S."/>
            <person name="Tsai W.-C."/>
            <person name="Van De Peer Y."/>
            <person name="Liu Z.-J."/>
        </authorList>
    </citation>
    <scope>NUCLEOTIDE SEQUENCE</scope>
    <source>
        <strain evidence="2">CP</strain>
        <tissue evidence="2">Leaves</tissue>
    </source>
</reference>
<feature type="domain" description="Aminopeptidase N-like N-terminal" evidence="1">
    <location>
        <begin position="16"/>
        <end position="63"/>
    </location>
</feature>
<proteinExistence type="predicted"/>
<dbReference type="SUPFAM" id="SSF63737">
    <property type="entry name" value="Leukotriene A4 hydrolase N-terminal domain"/>
    <property type="match status" value="1"/>
</dbReference>